<evidence type="ECO:0000313" key="3">
    <source>
        <dbReference type="Proteomes" id="UP000555546"/>
    </source>
</evidence>
<feature type="compositionally biased region" description="Polar residues" evidence="1">
    <location>
        <begin position="141"/>
        <end position="151"/>
    </location>
</feature>
<sequence>MAKQDNGMKSFNAAIDRLKKDVPPKVVKALIASANELAATQRRFAETSRDTGALIDSITVTLPGETTPPYSQPGGSRMAGENEVIITAGNSDVRYAHLVEYGTKSAEAQPFFWPALRLTRKRLQGRIDRAGRAATKDAWKGTQTGTDIKND</sequence>
<feature type="region of interest" description="Disordered" evidence="1">
    <location>
        <begin position="129"/>
        <end position="151"/>
    </location>
</feature>
<accession>A0A7W9B1R8</accession>
<dbReference type="Pfam" id="PF04883">
    <property type="entry name" value="HK97-gp10_like"/>
    <property type="match status" value="1"/>
</dbReference>
<keyword evidence="3" id="KW-1185">Reference proteome</keyword>
<dbReference type="NCBIfam" id="TIGR01725">
    <property type="entry name" value="phge_HK97_gp10"/>
    <property type="match status" value="1"/>
</dbReference>
<dbReference type="InterPro" id="IPR010064">
    <property type="entry name" value="HK97-gp10_tail"/>
</dbReference>
<protein>
    <submittedName>
        <fullName evidence="2">HK97 gp10 family phage protein</fullName>
    </submittedName>
</protein>
<dbReference type="Proteomes" id="UP000555546">
    <property type="component" value="Unassembled WGS sequence"/>
</dbReference>
<gene>
    <name evidence="2" type="ORF">FHS76_004557</name>
</gene>
<evidence type="ECO:0000256" key="1">
    <source>
        <dbReference type="SAM" id="MobiDB-lite"/>
    </source>
</evidence>
<evidence type="ECO:0000313" key="2">
    <source>
        <dbReference type="EMBL" id="MBB5704633.1"/>
    </source>
</evidence>
<reference evidence="2 3" key="1">
    <citation type="submission" date="2020-08" db="EMBL/GenBank/DDBJ databases">
        <title>Genomic Encyclopedia of Type Strains, Phase IV (KMG-IV): sequencing the most valuable type-strain genomes for metagenomic binning, comparative biology and taxonomic classification.</title>
        <authorList>
            <person name="Goeker M."/>
        </authorList>
    </citation>
    <scope>NUCLEOTIDE SEQUENCE [LARGE SCALE GENOMIC DNA]</scope>
    <source>
        <strain evidence="2 3">DSM 26944</strain>
    </source>
</reference>
<name>A0A7W9B1R8_9HYPH</name>
<feature type="compositionally biased region" description="Basic and acidic residues" evidence="1">
    <location>
        <begin position="129"/>
        <end position="139"/>
    </location>
</feature>
<organism evidence="2 3">
    <name type="scientific">Brucella daejeonensis</name>
    <dbReference type="NCBI Taxonomy" id="659015"/>
    <lineage>
        <taxon>Bacteria</taxon>
        <taxon>Pseudomonadati</taxon>
        <taxon>Pseudomonadota</taxon>
        <taxon>Alphaproteobacteria</taxon>
        <taxon>Hyphomicrobiales</taxon>
        <taxon>Brucellaceae</taxon>
        <taxon>Brucella/Ochrobactrum group</taxon>
        <taxon>Brucella</taxon>
    </lineage>
</organism>
<dbReference type="RefSeq" id="WP_235992868.1">
    <property type="nucleotide sequence ID" value="NZ_JACIJG010000041.1"/>
</dbReference>
<proteinExistence type="predicted"/>
<dbReference type="EMBL" id="JACIJG010000041">
    <property type="protein sequence ID" value="MBB5704633.1"/>
    <property type="molecule type" value="Genomic_DNA"/>
</dbReference>
<dbReference type="AlphaFoldDB" id="A0A7W9B1R8"/>
<comment type="caution">
    <text evidence="2">The sequence shown here is derived from an EMBL/GenBank/DDBJ whole genome shotgun (WGS) entry which is preliminary data.</text>
</comment>